<dbReference type="PANTHER" id="PTHR13800:SF12">
    <property type="entry name" value="TRANSIENT RECEPTOR POTENTIAL CATION CHANNEL SUBFAMILY M MEMBER-LIKE 2"/>
    <property type="match status" value="1"/>
</dbReference>
<dbReference type="Pfam" id="PF18171">
    <property type="entry name" value="LSDAT_prok"/>
    <property type="match status" value="1"/>
</dbReference>
<comment type="caution">
    <text evidence="2">The sequence shown here is derived from an EMBL/GenBank/DDBJ whole genome shotgun (WGS) entry which is preliminary data.</text>
</comment>
<dbReference type="Gene3D" id="3.40.50.450">
    <property type="match status" value="1"/>
</dbReference>
<evidence type="ECO:0000259" key="1">
    <source>
        <dbReference type="Pfam" id="PF18171"/>
    </source>
</evidence>
<reference evidence="2" key="1">
    <citation type="journal article" date="2020" name="mSystems">
        <title>Genome- and Community-Level Interaction Insights into Carbon Utilization and Element Cycling Functions of Hydrothermarchaeota in Hydrothermal Sediment.</title>
        <authorList>
            <person name="Zhou Z."/>
            <person name="Liu Y."/>
            <person name="Xu W."/>
            <person name="Pan J."/>
            <person name="Luo Z.H."/>
            <person name="Li M."/>
        </authorList>
    </citation>
    <scope>NUCLEOTIDE SEQUENCE [LARGE SCALE GENOMIC DNA]</scope>
    <source>
        <strain evidence="2">SpSt-418</strain>
    </source>
</reference>
<dbReference type="GO" id="GO:0099604">
    <property type="term" value="F:ligand-gated calcium channel activity"/>
    <property type="evidence" value="ECO:0007669"/>
    <property type="project" value="TreeGrafter"/>
</dbReference>
<feature type="domain" description="LSDAT prokaryote" evidence="1">
    <location>
        <begin position="39"/>
        <end position="231"/>
    </location>
</feature>
<dbReference type="InterPro" id="IPR050927">
    <property type="entry name" value="TRPM"/>
</dbReference>
<gene>
    <name evidence="2" type="ORF">ENR64_15330</name>
</gene>
<proteinExistence type="predicted"/>
<sequence>MPKPYIIEFFAEQSAIAIEVKTSADLKAISHTLQVTGSRPVIVLVGGAGELRHYHVARLHTLFLKAIVAVAEEVGAIVIDGGTDTGVMQMMGRAYQKASASFPLIGVLPAEMAILPTNQPSSTEAAALEPNHTHFVLTPGQQWGDESAWMADLANVLASGKPSVTVLINGGAVTWKDAAESVRVDRPIIAIADTGRAADAIAHTLTGASNDAQATQLIASGLVEAIELEQVETLRTRLQDLLTSKALFR</sequence>
<evidence type="ECO:0000313" key="2">
    <source>
        <dbReference type="EMBL" id="HFM99096.1"/>
    </source>
</evidence>
<dbReference type="InterPro" id="IPR041482">
    <property type="entry name" value="LSDAT_prok"/>
</dbReference>
<accession>A0A7C3PJ57</accession>
<name>A0A7C3PJ57_9CYAN</name>
<dbReference type="GO" id="GO:0005886">
    <property type="term" value="C:plasma membrane"/>
    <property type="evidence" value="ECO:0007669"/>
    <property type="project" value="TreeGrafter"/>
</dbReference>
<organism evidence="2">
    <name type="scientific">Oscillatoriales cyanobacterium SpSt-418</name>
    <dbReference type="NCBI Taxonomy" id="2282169"/>
    <lineage>
        <taxon>Bacteria</taxon>
        <taxon>Bacillati</taxon>
        <taxon>Cyanobacteriota</taxon>
        <taxon>Cyanophyceae</taxon>
        <taxon>Oscillatoriophycideae</taxon>
        <taxon>Oscillatoriales</taxon>
    </lineage>
</organism>
<dbReference type="PANTHER" id="PTHR13800">
    <property type="entry name" value="TRANSIENT RECEPTOR POTENTIAL CATION CHANNEL, SUBFAMILY M, MEMBER 6"/>
    <property type="match status" value="1"/>
</dbReference>
<dbReference type="EMBL" id="DSRU01000225">
    <property type="protein sequence ID" value="HFM99096.1"/>
    <property type="molecule type" value="Genomic_DNA"/>
</dbReference>
<protein>
    <recommendedName>
        <fullName evidence="1">LSDAT prokaryote domain-containing protein</fullName>
    </recommendedName>
</protein>
<dbReference type="AlphaFoldDB" id="A0A7C3PJ57"/>